<dbReference type="Gene3D" id="3.30.530.20">
    <property type="match status" value="1"/>
</dbReference>
<keyword evidence="2" id="KW-1185">Reference proteome</keyword>
<dbReference type="SUPFAM" id="SSF55961">
    <property type="entry name" value="Bet v1-like"/>
    <property type="match status" value="1"/>
</dbReference>
<comment type="caution">
    <text evidence="1">The sequence shown here is derived from an EMBL/GenBank/DDBJ whole genome shotgun (WGS) entry which is preliminary data.</text>
</comment>
<name>A0ABW6XBC7_9ACTN</name>
<dbReference type="InterPro" id="IPR023393">
    <property type="entry name" value="START-like_dom_sf"/>
</dbReference>
<dbReference type="Proteomes" id="UP001602322">
    <property type="component" value="Unassembled WGS sequence"/>
</dbReference>
<reference evidence="1 2" key="1">
    <citation type="submission" date="2024-10" db="EMBL/GenBank/DDBJ databases">
        <title>The Natural Products Discovery Center: Release of the First 8490 Sequenced Strains for Exploring Actinobacteria Biosynthetic Diversity.</title>
        <authorList>
            <person name="Kalkreuter E."/>
            <person name="Kautsar S.A."/>
            <person name="Yang D."/>
            <person name="Bader C.D."/>
            <person name="Teijaro C.N."/>
            <person name="Fluegel L."/>
            <person name="Davis C.M."/>
            <person name="Simpson J.R."/>
            <person name="Lauterbach L."/>
            <person name="Steele A.D."/>
            <person name="Gui C."/>
            <person name="Meng S."/>
            <person name="Li G."/>
            <person name="Viehrig K."/>
            <person name="Ye F."/>
            <person name="Su P."/>
            <person name="Kiefer A.F."/>
            <person name="Nichols A."/>
            <person name="Cepeda A.J."/>
            <person name="Yan W."/>
            <person name="Fan B."/>
            <person name="Jiang Y."/>
            <person name="Adhikari A."/>
            <person name="Zheng C.-J."/>
            <person name="Schuster L."/>
            <person name="Cowan T.M."/>
            <person name="Smanski M.J."/>
            <person name="Chevrette M.G."/>
            <person name="De Carvalho L.P.S."/>
            <person name="Shen B."/>
        </authorList>
    </citation>
    <scope>NUCLEOTIDE SEQUENCE [LARGE SCALE GENOMIC DNA]</scope>
    <source>
        <strain evidence="1 2">NPDC012540</strain>
    </source>
</reference>
<dbReference type="CDD" id="cd07812">
    <property type="entry name" value="SRPBCC"/>
    <property type="match status" value="1"/>
</dbReference>
<evidence type="ECO:0000313" key="1">
    <source>
        <dbReference type="EMBL" id="MFF5899037.1"/>
    </source>
</evidence>
<gene>
    <name evidence="1" type="ORF">ACFY8O_24390</name>
</gene>
<proteinExistence type="predicted"/>
<dbReference type="EMBL" id="JBIBEG010000007">
    <property type="protein sequence ID" value="MFF5899037.1"/>
    <property type="molecule type" value="Genomic_DNA"/>
</dbReference>
<accession>A0ABW6XBC7</accession>
<sequence length="153" mass="16633">MAIRHQLIHHPPSALWAVLEQPHQYAQWVVGTSDSRPLEGLWPEVGSSIAYTVRLGPLELEGRTTVRRLERPQALELEAYSGSLGTARIAFDIRPWGEKTLVLLNEHPLQGLGGTLHNVALDALLQIRHRAMLGRLAAVVDAQAAGEGSTTGG</sequence>
<protein>
    <submittedName>
        <fullName evidence="1">SRPBCC family protein</fullName>
    </submittedName>
</protein>
<organism evidence="1 2">
    <name type="scientific">Streptomyces argenteolus</name>
    <dbReference type="NCBI Taxonomy" id="67274"/>
    <lineage>
        <taxon>Bacteria</taxon>
        <taxon>Bacillati</taxon>
        <taxon>Actinomycetota</taxon>
        <taxon>Actinomycetes</taxon>
        <taxon>Kitasatosporales</taxon>
        <taxon>Streptomycetaceae</taxon>
        <taxon>Streptomyces</taxon>
    </lineage>
</organism>
<evidence type="ECO:0000313" key="2">
    <source>
        <dbReference type="Proteomes" id="UP001602322"/>
    </source>
</evidence>
<dbReference type="RefSeq" id="WP_387905690.1">
    <property type="nucleotide sequence ID" value="NZ_JBIBEG010000007.1"/>
</dbReference>